<gene>
    <name evidence="1" type="ORF">FUAX_18620</name>
</gene>
<dbReference type="AlphaFoldDB" id="A0AAU9DES0"/>
<proteinExistence type="predicted"/>
<accession>A0AAU9DES0</accession>
<dbReference type="EMBL" id="AP025314">
    <property type="protein sequence ID" value="BDD09430.1"/>
    <property type="molecule type" value="Genomic_DNA"/>
</dbReference>
<name>A0AAU9DES0_9BACT</name>
<evidence type="ECO:0000313" key="2">
    <source>
        <dbReference type="Proteomes" id="UP001348817"/>
    </source>
</evidence>
<dbReference type="KEGG" id="fax:FUAX_18620"/>
<reference evidence="1 2" key="1">
    <citation type="submission" date="2021-12" db="EMBL/GenBank/DDBJ databases">
        <title>Genome sequencing of bacteria with rrn-lacking chromosome and rrn-plasmid.</title>
        <authorList>
            <person name="Anda M."/>
            <person name="Iwasaki W."/>
        </authorList>
    </citation>
    <scope>NUCLEOTIDE SEQUENCE [LARGE SCALE GENOMIC DNA]</scope>
    <source>
        <strain evidence="1 2">DSM 100852</strain>
    </source>
</reference>
<protein>
    <submittedName>
        <fullName evidence="1">Uncharacterized protein</fullName>
    </submittedName>
</protein>
<keyword evidence="2" id="KW-1185">Reference proteome</keyword>
<sequence>MDNVLLFPHLTFYTKEAMKRLELEVLERCSEVVENYPVIIKSKDPRLLGQGLHVRYIIDEYESLNKPATK</sequence>
<dbReference type="Proteomes" id="UP001348817">
    <property type="component" value="Chromosome"/>
</dbReference>
<evidence type="ECO:0000313" key="1">
    <source>
        <dbReference type="EMBL" id="BDD09430.1"/>
    </source>
</evidence>
<organism evidence="1 2">
    <name type="scientific">Fulvitalea axinellae</name>
    <dbReference type="NCBI Taxonomy" id="1182444"/>
    <lineage>
        <taxon>Bacteria</taxon>
        <taxon>Pseudomonadati</taxon>
        <taxon>Bacteroidota</taxon>
        <taxon>Cytophagia</taxon>
        <taxon>Cytophagales</taxon>
        <taxon>Persicobacteraceae</taxon>
        <taxon>Fulvitalea</taxon>
    </lineage>
</organism>